<dbReference type="EMBL" id="FNNA01000004">
    <property type="protein sequence ID" value="SDX28136.1"/>
    <property type="molecule type" value="Genomic_DNA"/>
</dbReference>
<dbReference type="PANTHER" id="PTHR43725">
    <property type="entry name" value="UDP-GLUCOSE 4-EPIMERASE"/>
    <property type="match status" value="1"/>
</dbReference>
<dbReference type="Gene3D" id="3.40.50.720">
    <property type="entry name" value="NAD(P)-binding Rossmann-like Domain"/>
    <property type="match status" value="1"/>
</dbReference>
<dbReference type="InterPro" id="IPR020904">
    <property type="entry name" value="Sc_DH/Rdtase_CS"/>
</dbReference>
<dbReference type="Proteomes" id="UP000182944">
    <property type="component" value="Unassembled WGS sequence"/>
</dbReference>
<dbReference type="RefSeq" id="WP_052176485.1">
    <property type="nucleotide sequence ID" value="NZ_FNNA01000004.1"/>
</dbReference>
<dbReference type="InterPro" id="IPR036291">
    <property type="entry name" value="NAD(P)-bd_dom_sf"/>
</dbReference>
<comment type="similarity">
    <text evidence="2">Belongs to the NAD(P)-dependent epimerase/dehydratase family.</text>
</comment>
<gene>
    <name evidence="7" type="ORF">SAMN05444276_10453</name>
</gene>
<protein>
    <recommendedName>
        <fullName evidence="3">UDP-glucose 4-epimerase</fullName>
    </recommendedName>
    <alternativeName>
        <fullName evidence="5">Galactowaldenase</fullName>
    </alternativeName>
    <alternativeName>
        <fullName evidence="4">UDP-galactose 4-epimerase</fullName>
    </alternativeName>
</protein>
<organism evidence="7 8">
    <name type="scientific">Paracoccus sanguinis</name>
    <dbReference type="NCBI Taxonomy" id="1545044"/>
    <lineage>
        <taxon>Bacteria</taxon>
        <taxon>Pseudomonadati</taxon>
        <taxon>Pseudomonadota</taxon>
        <taxon>Alphaproteobacteria</taxon>
        <taxon>Rhodobacterales</taxon>
        <taxon>Paracoccaceae</taxon>
        <taxon>Paracoccus</taxon>
    </lineage>
</organism>
<feature type="domain" description="NAD-dependent epimerase/dehydratase" evidence="6">
    <location>
        <begin position="6"/>
        <end position="239"/>
    </location>
</feature>
<comment type="pathway">
    <text evidence="1">Carbohydrate metabolism; galactose metabolism.</text>
</comment>
<dbReference type="SUPFAM" id="SSF51735">
    <property type="entry name" value="NAD(P)-binding Rossmann-fold domains"/>
    <property type="match status" value="1"/>
</dbReference>
<evidence type="ECO:0000256" key="1">
    <source>
        <dbReference type="ARBA" id="ARBA00004947"/>
    </source>
</evidence>
<dbReference type="PROSITE" id="PS00061">
    <property type="entry name" value="ADH_SHORT"/>
    <property type="match status" value="1"/>
</dbReference>
<name>A0A1H3AEP0_9RHOB</name>
<evidence type="ECO:0000259" key="6">
    <source>
        <dbReference type="Pfam" id="PF01370"/>
    </source>
</evidence>
<dbReference type="Pfam" id="PF01370">
    <property type="entry name" value="Epimerase"/>
    <property type="match status" value="1"/>
</dbReference>
<evidence type="ECO:0000313" key="8">
    <source>
        <dbReference type="Proteomes" id="UP000182944"/>
    </source>
</evidence>
<accession>A0A1H3AEP0</accession>
<evidence type="ECO:0000256" key="3">
    <source>
        <dbReference type="ARBA" id="ARBA00018569"/>
    </source>
</evidence>
<evidence type="ECO:0000256" key="5">
    <source>
        <dbReference type="ARBA" id="ARBA00033067"/>
    </source>
</evidence>
<dbReference type="STRING" id="1545044.SAMN05444276_10453"/>
<dbReference type="AlphaFoldDB" id="A0A1H3AEP0"/>
<evidence type="ECO:0000256" key="4">
    <source>
        <dbReference type="ARBA" id="ARBA00031367"/>
    </source>
</evidence>
<sequence>MKRKTVIVGGAGFLGTSIARDLAQTRDVLVVDTASRLQAAAEWLGDTPSAVLEFPDDLSAAPDLFAGADALVCLSWTSTPSSSMNDLAGDALENVVASARIFEEAGRAGVRRVVFASSGGTVYGNPETVPVPEEAARNPLSGYGASKLAAEHFLHVAAARDGFSGVSLRVGNPYGPFQLRGAAIGIIAQFLNSIARGETPEIWGDGMVVRDFLHVDDVISAFRHAVDVADIPSGAYNVGSGQGTSVLDVWALIRTITGTRIDPIHKPSRGFDVETIYLDTRRFRAATGWAPRVSLREGIQRLWDETRTRQVA</sequence>
<reference evidence="8" key="1">
    <citation type="submission" date="2016-10" db="EMBL/GenBank/DDBJ databases">
        <authorList>
            <person name="Varghese N."/>
            <person name="Submissions S."/>
        </authorList>
    </citation>
    <scope>NUCLEOTIDE SEQUENCE [LARGE SCALE GENOMIC DNA]</scope>
    <source>
        <strain evidence="8">DSM 29303</strain>
    </source>
</reference>
<evidence type="ECO:0000256" key="2">
    <source>
        <dbReference type="ARBA" id="ARBA00007637"/>
    </source>
</evidence>
<dbReference type="PRINTS" id="PR01713">
    <property type="entry name" value="NUCEPIMERASE"/>
</dbReference>
<keyword evidence="8" id="KW-1185">Reference proteome</keyword>
<dbReference type="PANTHER" id="PTHR43725:SF53">
    <property type="entry name" value="UDP-ARABINOSE 4-EPIMERASE 1"/>
    <property type="match status" value="1"/>
</dbReference>
<proteinExistence type="inferred from homology"/>
<dbReference type="InterPro" id="IPR001509">
    <property type="entry name" value="Epimerase_deHydtase"/>
</dbReference>
<evidence type="ECO:0000313" key="7">
    <source>
        <dbReference type="EMBL" id="SDX28136.1"/>
    </source>
</evidence>